<dbReference type="GO" id="GO:0005978">
    <property type="term" value="P:glycogen biosynthetic process"/>
    <property type="evidence" value="ECO:0007669"/>
    <property type="project" value="UniProtKB-UniRule"/>
</dbReference>
<dbReference type="HAMAP" id="MF_00484">
    <property type="entry name" value="Glycogen_synth"/>
    <property type="match status" value="1"/>
</dbReference>
<dbReference type="Pfam" id="PF00534">
    <property type="entry name" value="Glycos_transf_1"/>
    <property type="match status" value="1"/>
</dbReference>
<dbReference type="InterPro" id="IPR011835">
    <property type="entry name" value="GS/SS"/>
</dbReference>
<dbReference type="KEGG" id="cmiu:B1H56_05220"/>
<comment type="pathway">
    <text evidence="7">Glycan biosynthesis; glycogen biosynthesis.</text>
</comment>
<evidence type="ECO:0000313" key="11">
    <source>
        <dbReference type="Proteomes" id="UP000070366"/>
    </source>
</evidence>
<evidence type="ECO:0000256" key="3">
    <source>
        <dbReference type="ARBA" id="ARBA00010281"/>
    </source>
</evidence>
<dbReference type="NCBIfam" id="TIGR02095">
    <property type="entry name" value="glgA"/>
    <property type="match status" value="1"/>
</dbReference>
<proteinExistence type="inferred from homology"/>
<evidence type="ECO:0000313" key="10">
    <source>
        <dbReference type="EMBL" id="KXK64765.1"/>
    </source>
</evidence>
<dbReference type="STRING" id="626937.HMPREF3293_02004"/>
<dbReference type="OrthoDB" id="9808590at2"/>
<comment type="similarity">
    <text evidence="3 7">Belongs to the glycosyltransferase 1 family. Bacterial/plant glycogen synthase subfamily.</text>
</comment>
<comment type="caution">
    <text evidence="10">The sequence shown here is derived from an EMBL/GenBank/DDBJ whole genome shotgun (WGS) entry which is preliminary data.</text>
</comment>
<feature type="domain" description="Glycosyl transferase family 1" evidence="8">
    <location>
        <begin position="294"/>
        <end position="440"/>
    </location>
</feature>
<dbReference type="GO" id="GO:0009011">
    <property type="term" value="F:alpha-1,4-glucan glucosyltransferase (ADP-glucose donor) activity"/>
    <property type="evidence" value="ECO:0007669"/>
    <property type="project" value="UniProtKB-UniRule"/>
</dbReference>
<keyword evidence="6 7" id="KW-0320">Glycogen biosynthesis</keyword>
<dbReference type="SUPFAM" id="SSF53756">
    <property type="entry name" value="UDP-Glycosyltransferase/glycogen phosphorylase"/>
    <property type="match status" value="1"/>
</dbReference>
<sequence length="477" mass="54184">MSKLKVLIAGAEAVPFAKTGGLADVVGALPKALVRKGVDARVILPKHKSVKDRYDSRLRVLATMNLQMGWRNLYMGIETMELDGVTYYFIDNEYYFGWCIYKGGEAETEQYAYFCRAVLEAIPFLDFDPDIIHVNDWHTAMIPLLLRTQYQERPQGRARTVITIHNLQYQGQTSFEFAKDILGVEDKYLTAEYMEAYGSANMMKAGLVFADKITTVSPSYAREILDPYYGRGLEGILNARKNDLVGILNGIDTKEFDPQADENLECRYSADDLTGKYYDKEQLMKELDITARPSTPLIGMVTRMTEQKGLDLVRAVLEELLYENVAFVLLGSGEEQYENFFKYIADKYPDKTAICLGYSDALARRIYAGSDFFLMPSMFEPCGISQMIAQRYGTLPIVRETGGLRDTVQPYNIYTQEGNGFSFANYNAHDMLNTIWFALNVYQDKTNLARLIQSAMALDNSFEKSAGEYIELYKELV</sequence>
<protein>
    <recommendedName>
        <fullName evidence="7">Glycogen synthase</fullName>
        <ecNumber evidence="7">2.4.1.21</ecNumber>
    </recommendedName>
    <alternativeName>
        <fullName evidence="7">Starch [bacterial glycogen] synthase</fullName>
    </alternativeName>
</protein>
<dbReference type="GO" id="GO:0004373">
    <property type="term" value="F:alpha-1,4-glucan glucosyltransferase (UDP-glucose donor) activity"/>
    <property type="evidence" value="ECO:0007669"/>
    <property type="project" value="InterPro"/>
</dbReference>
<evidence type="ECO:0000259" key="9">
    <source>
        <dbReference type="Pfam" id="PF08323"/>
    </source>
</evidence>
<evidence type="ECO:0000256" key="4">
    <source>
        <dbReference type="ARBA" id="ARBA00022676"/>
    </source>
</evidence>
<evidence type="ECO:0000259" key="8">
    <source>
        <dbReference type="Pfam" id="PF00534"/>
    </source>
</evidence>
<feature type="binding site" evidence="7">
    <location>
        <position position="18"/>
    </location>
    <ligand>
        <name>ADP-alpha-D-glucose</name>
        <dbReference type="ChEBI" id="CHEBI:57498"/>
    </ligand>
</feature>
<evidence type="ECO:0000256" key="6">
    <source>
        <dbReference type="ARBA" id="ARBA00023056"/>
    </source>
</evidence>
<gene>
    <name evidence="7" type="primary">glgA</name>
    <name evidence="10" type="ORF">HMPREF3293_02004</name>
</gene>
<dbReference type="Pfam" id="PF08323">
    <property type="entry name" value="Glyco_transf_5"/>
    <property type="match status" value="1"/>
</dbReference>
<evidence type="ECO:0000256" key="1">
    <source>
        <dbReference type="ARBA" id="ARBA00001478"/>
    </source>
</evidence>
<dbReference type="PANTHER" id="PTHR45825:SF11">
    <property type="entry name" value="ALPHA AMYLASE DOMAIN-CONTAINING PROTEIN"/>
    <property type="match status" value="1"/>
</dbReference>
<keyword evidence="4 7" id="KW-0328">Glycosyltransferase</keyword>
<evidence type="ECO:0000256" key="2">
    <source>
        <dbReference type="ARBA" id="ARBA00002764"/>
    </source>
</evidence>
<evidence type="ECO:0000256" key="7">
    <source>
        <dbReference type="HAMAP-Rule" id="MF_00484"/>
    </source>
</evidence>
<comment type="function">
    <text evidence="2 7">Synthesizes alpha-1,4-glucan chains using ADP-glucose.</text>
</comment>
<dbReference type="PATRIC" id="fig|626937.4.peg.1982"/>
<feature type="domain" description="Starch synthase catalytic" evidence="9">
    <location>
        <begin position="5"/>
        <end position="238"/>
    </location>
</feature>
<accession>A0A136Q277</accession>
<dbReference type="AlphaFoldDB" id="A0A136Q277"/>
<dbReference type="EMBL" id="LSZW01000063">
    <property type="protein sequence ID" value="KXK64765.1"/>
    <property type="molecule type" value="Genomic_DNA"/>
</dbReference>
<evidence type="ECO:0000256" key="5">
    <source>
        <dbReference type="ARBA" id="ARBA00022679"/>
    </source>
</evidence>
<dbReference type="RefSeq" id="WP_066518187.1">
    <property type="nucleotide sequence ID" value="NZ_CABMOF010000001.1"/>
</dbReference>
<dbReference type="InterPro" id="IPR001296">
    <property type="entry name" value="Glyco_trans_1"/>
</dbReference>
<dbReference type="InterPro" id="IPR013534">
    <property type="entry name" value="Starch_synth_cat_dom"/>
</dbReference>
<keyword evidence="5 7" id="KW-0808">Transferase</keyword>
<dbReference type="UniPathway" id="UPA00164"/>
<dbReference type="Proteomes" id="UP000070366">
    <property type="component" value="Unassembled WGS sequence"/>
</dbReference>
<dbReference type="NCBIfam" id="NF001898">
    <property type="entry name" value="PRK00654.1-1"/>
    <property type="match status" value="1"/>
</dbReference>
<dbReference type="PANTHER" id="PTHR45825">
    <property type="entry name" value="GRANULE-BOUND STARCH SYNTHASE 1, CHLOROPLASTIC/AMYLOPLASTIC"/>
    <property type="match status" value="1"/>
</dbReference>
<name>A0A136Q277_9FIRM</name>
<dbReference type="EC" id="2.4.1.21" evidence="7"/>
<dbReference type="Gene3D" id="3.40.50.2000">
    <property type="entry name" value="Glycogen Phosphorylase B"/>
    <property type="match status" value="2"/>
</dbReference>
<comment type="catalytic activity">
    <reaction evidence="1 7">
        <text>[(1-&gt;4)-alpha-D-glucosyl](n) + ADP-alpha-D-glucose = [(1-&gt;4)-alpha-D-glucosyl](n+1) + ADP + H(+)</text>
        <dbReference type="Rhea" id="RHEA:18189"/>
        <dbReference type="Rhea" id="RHEA-COMP:9584"/>
        <dbReference type="Rhea" id="RHEA-COMP:9587"/>
        <dbReference type="ChEBI" id="CHEBI:15378"/>
        <dbReference type="ChEBI" id="CHEBI:15444"/>
        <dbReference type="ChEBI" id="CHEBI:57498"/>
        <dbReference type="ChEBI" id="CHEBI:456216"/>
        <dbReference type="EC" id="2.4.1.21"/>
    </reaction>
</comment>
<keyword evidence="11" id="KW-1185">Reference proteome</keyword>
<organism evidence="10 11">
    <name type="scientific">Christensenella minuta</name>
    <dbReference type="NCBI Taxonomy" id="626937"/>
    <lineage>
        <taxon>Bacteria</taxon>
        <taxon>Bacillati</taxon>
        <taxon>Bacillota</taxon>
        <taxon>Clostridia</taxon>
        <taxon>Christensenellales</taxon>
        <taxon>Christensenellaceae</taxon>
        <taxon>Christensenella</taxon>
    </lineage>
</organism>
<dbReference type="CDD" id="cd03791">
    <property type="entry name" value="GT5_Glycogen_synthase_DULL1-like"/>
    <property type="match status" value="1"/>
</dbReference>
<reference evidence="10 11" key="1">
    <citation type="submission" date="2016-02" db="EMBL/GenBank/DDBJ databases">
        <authorList>
            <person name="Wen L."/>
            <person name="He K."/>
            <person name="Yang H."/>
        </authorList>
    </citation>
    <scope>NUCLEOTIDE SEQUENCE [LARGE SCALE GENOMIC DNA]</scope>
    <source>
        <strain evidence="10 11">DSM 22607</strain>
    </source>
</reference>